<dbReference type="STRING" id="547042.BACCOPRO_02873"/>
<dbReference type="SUPFAM" id="SSF75169">
    <property type="entry name" value="DsrEFH-like"/>
    <property type="match status" value="1"/>
</dbReference>
<comment type="caution">
    <text evidence="1">The sequence shown here is derived from an EMBL/GenBank/DDBJ whole genome shotgun (WGS) entry which is preliminary data.</text>
</comment>
<dbReference type="PANTHER" id="PTHR34655:SF2">
    <property type="entry name" value="PEROXIREDOXIN FAMILY PROTEIN"/>
    <property type="match status" value="1"/>
</dbReference>
<evidence type="ECO:0008006" key="3">
    <source>
        <dbReference type="Google" id="ProtNLM"/>
    </source>
</evidence>
<organism evidence="1 2">
    <name type="scientific">Phocaeicola coprophilus DSM 18228 = JCM 13818</name>
    <dbReference type="NCBI Taxonomy" id="547042"/>
    <lineage>
        <taxon>Bacteria</taxon>
        <taxon>Pseudomonadati</taxon>
        <taxon>Bacteroidota</taxon>
        <taxon>Bacteroidia</taxon>
        <taxon>Bacteroidales</taxon>
        <taxon>Bacteroidaceae</taxon>
        <taxon>Phocaeicola</taxon>
    </lineage>
</organism>
<evidence type="ECO:0000313" key="1">
    <source>
        <dbReference type="EMBL" id="EEF77353.1"/>
    </source>
</evidence>
<evidence type="ECO:0000313" key="2">
    <source>
        <dbReference type="Proteomes" id="UP000014073"/>
    </source>
</evidence>
<sequence length="135" mass="15299">MANGAAATGRKVTIFFTFWGLNAIKKERKPHVRKDFWGRMFGWMLPADSRKLGLSKMNMGGIGARMMRFLMKEKRIDSLETLRQQAIDNGVEFIACQMSMDVMGIKREELLDSVSVGGVATYMERAEQANVNLFI</sequence>
<name>S0FA90_9BACT</name>
<gene>
    <name evidence="1" type="ORF">BACCOPRO_02873</name>
</gene>
<dbReference type="eggNOG" id="COG2210">
    <property type="taxonomic scope" value="Bacteria"/>
</dbReference>
<protein>
    <recommendedName>
        <fullName evidence="3">Pyridine nucleotide-disulfide oxidoreductase</fullName>
    </recommendedName>
</protein>
<dbReference type="Pfam" id="PF13686">
    <property type="entry name" value="DrsE_2"/>
    <property type="match status" value="1"/>
</dbReference>
<dbReference type="PANTHER" id="PTHR34655">
    <property type="entry name" value="CONSERVED WITHIN P. AEROPHILUM"/>
    <property type="match status" value="1"/>
</dbReference>
<accession>S0FA90</accession>
<keyword evidence="2" id="KW-1185">Reference proteome</keyword>
<dbReference type="Gene3D" id="3.40.1260.10">
    <property type="entry name" value="DsrEFH-like"/>
    <property type="match status" value="1"/>
</dbReference>
<dbReference type="AlphaFoldDB" id="S0FA90"/>
<dbReference type="Proteomes" id="UP000014073">
    <property type="component" value="Unassembled WGS sequence"/>
</dbReference>
<dbReference type="InterPro" id="IPR027396">
    <property type="entry name" value="DsrEFH-like"/>
</dbReference>
<proteinExistence type="predicted"/>
<reference evidence="1 2" key="1">
    <citation type="submission" date="2008-12" db="EMBL/GenBank/DDBJ databases">
        <authorList>
            <person name="Fulton L."/>
            <person name="Clifton S."/>
            <person name="Fulton B."/>
            <person name="Xu J."/>
            <person name="Minx P."/>
            <person name="Pepin K.H."/>
            <person name="Johnson M."/>
            <person name="Bhonagiri V."/>
            <person name="Nash W.E."/>
            <person name="Mardis E.R."/>
            <person name="Wilson R.K."/>
        </authorList>
    </citation>
    <scope>NUCLEOTIDE SEQUENCE [LARGE SCALE GENOMIC DNA]</scope>
    <source>
        <strain evidence="1 2">DSM 18228</strain>
    </source>
</reference>
<dbReference type="EMBL" id="ACBW01000183">
    <property type="protein sequence ID" value="EEF77353.1"/>
    <property type="molecule type" value="Genomic_DNA"/>
</dbReference>
<dbReference type="HOGENOM" id="CLU_094970_1_1_10"/>
<dbReference type="InterPro" id="IPR032836">
    <property type="entry name" value="DsrE2-like"/>
</dbReference>